<evidence type="ECO:0000313" key="2">
    <source>
        <dbReference type="Proteomes" id="UP001627154"/>
    </source>
</evidence>
<gene>
    <name evidence="1" type="ORF">TKK_006701</name>
</gene>
<dbReference type="EMBL" id="JBJJXI010000055">
    <property type="protein sequence ID" value="KAL3399410.1"/>
    <property type="molecule type" value="Genomic_DNA"/>
</dbReference>
<name>A0ABD2X340_9HYME</name>
<evidence type="ECO:0000313" key="1">
    <source>
        <dbReference type="EMBL" id="KAL3399410.1"/>
    </source>
</evidence>
<organism evidence="1 2">
    <name type="scientific">Trichogramma kaykai</name>
    <dbReference type="NCBI Taxonomy" id="54128"/>
    <lineage>
        <taxon>Eukaryota</taxon>
        <taxon>Metazoa</taxon>
        <taxon>Ecdysozoa</taxon>
        <taxon>Arthropoda</taxon>
        <taxon>Hexapoda</taxon>
        <taxon>Insecta</taxon>
        <taxon>Pterygota</taxon>
        <taxon>Neoptera</taxon>
        <taxon>Endopterygota</taxon>
        <taxon>Hymenoptera</taxon>
        <taxon>Apocrita</taxon>
        <taxon>Proctotrupomorpha</taxon>
        <taxon>Chalcidoidea</taxon>
        <taxon>Trichogrammatidae</taxon>
        <taxon>Trichogramma</taxon>
    </lineage>
</organism>
<keyword evidence="2" id="KW-1185">Reference proteome</keyword>
<accession>A0ABD2X340</accession>
<feature type="non-terminal residue" evidence="1">
    <location>
        <position position="44"/>
    </location>
</feature>
<comment type="caution">
    <text evidence="1">The sequence shown here is derived from an EMBL/GenBank/DDBJ whole genome shotgun (WGS) entry which is preliminary data.</text>
</comment>
<sequence length="44" mass="5104">MADIEKPTGLDWVKLREDMGEVIDRESGFDKFIRKSKENPLVPI</sequence>
<protein>
    <submittedName>
        <fullName evidence="1">Uncharacterized protein</fullName>
    </submittedName>
</protein>
<dbReference type="Proteomes" id="UP001627154">
    <property type="component" value="Unassembled WGS sequence"/>
</dbReference>
<reference evidence="1 2" key="1">
    <citation type="journal article" date="2024" name="bioRxiv">
        <title>A reference genome for Trichogramma kaykai: A tiny desert-dwelling parasitoid wasp with competing sex-ratio distorters.</title>
        <authorList>
            <person name="Culotta J."/>
            <person name="Lindsey A.R."/>
        </authorList>
    </citation>
    <scope>NUCLEOTIDE SEQUENCE [LARGE SCALE GENOMIC DNA]</scope>
    <source>
        <strain evidence="1 2">KSX58</strain>
    </source>
</reference>
<proteinExistence type="predicted"/>
<dbReference type="AlphaFoldDB" id="A0ABD2X340"/>